<proteinExistence type="predicted"/>
<dbReference type="GO" id="GO:0003729">
    <property type="term" value="F:mRNA binding"/>
    <property type="evidence" value="ECO:0007669"/>
    <property type="project" value="TreeGrafter"/>
</dbReference>
<sequence>MAILSTLFSRRTHSLLNLKLKTPHRPTASQPKAPSGPDPQTRPTKKQPLHALFTEAVGLSEKTPSDEEPSPESATELSNNLRQLEQDIRTFKEKTPVRTLFAVFTNHQPKPKENVAVKKLSPDMLTFAQFLHEKGYFNDANFANGMKSFDPAWFTNFFALGYIKFAAHKFARDNREIAKWLSGSALKQVAVFGCPNTVRSVVFPAKRLRKFFEVPENTVCSRCSLQQSCKFANQSVWHCDTNNLDLMTVMKVITLYALESVHPQLVVPDEVKKSVSHLLKEVVKLSQTI</sequence>
<name>A0A151R671_CAJCA</name>
<dbReference type="PANTHER" id="PTHR23111:SF24">
    <property type="entry name" value="OS01G0203300 PROTEIN"/>
    <property type="match status" value="1"/>
</dbReference>
<evidence type="ECO:0000256" key="1">
    <source>
        <dbReference type="SAM" id="MobiDB-lite"/>
    </source>
</evidence>
<accession>A0A151R671</accession>
<dbReference type="OrthoDB" id="974159at2759"/>
<keyword evidence="3" id="KW-1185">Reference proteome</keyword>
<feature type="region of interest" description="Disordered" evidence="1">
    <location>
        <begin position="19"/>
        <end position="78"/>
    </location>
</feature>
<dbReference type="Gramene" id="C.cajan_41383.t">
    <property type="protein sequence ID" value="C.cajan_41383.t"/>
    <property type="gene ID" value="C.cajan_41383"/>
</dbReference>
<dbReference type="GO" id="GO:0005737">
    <property type="term" value="C:cytoplasm"/>
    <property type="evidence" value="ECO:0007669"/>
    <property type="project" value="TreeGrafter"/>
</dbReference>
<dbReference type="OMA" id="ARTFVKF"/>
<reference evidence="2" key="1">
    <citation type="journal article" date="2012" name="Nat. Biotechnol.">
        <title>Draft genome sequence of pigeonpea (Cajanus cajan), an orphan legume crop of resource-poor farmers.</title>
        <authorList>
            <person name="Varshney R.K."/>
            <person name="Chen W."/>
            <person name="Li Y."/>
            <person name="Bharti A.K."/>
            <person name="Saxena R.K."/>
            <person name="Schlueter J.A."/>
            <person name="Donoghue M.T."/>
            <person name="Azam S."/>
            <person name="Fan G."/>
            <person name="Whaley A.M."/>
            <person name="Farmer A.D."/>
            <person name="Sheridan J."/>
            <person name="Iwata A."/>
            <person name="Tuteja R."/>
            <person name="Penmetsa R.V."/>
            <person name="Wu W."/>
            <person name="Upadhyaya H.D."/>
            <person name="Yang S.P."/>
            <person name="Shah T."/>
            <person name="Saxena K.B."/>
            <person name="Michael T."/>
            <person name="McCombie W.R."/>
            <person name="Yang B."/>
            <person name="Zhang G."/>
            <person name="Yang H."/>
            <person name="Wang J."/>
            <person name="Spillane C."/>
            <person name="Cook D.R."/>
            <person name="May G.D."/>
            <person name="Xu X."/>
            <person name="Jackson S.A."/>
        </authorList>
    </citation>
    <scope>NUCLEOTIDE SEQUENCE [LARGE SCALE GENOMIC DNA]</scope>
</reference>
<evidence type="ECO:0000313" key="2">
    <source>
        <dbReference type="EMBL" id="KYP38041.1"/>
    </source>
</evidence>
<dbReference type="STRING" id="3821.A0A151R671"/>
<organism evidence="2 3">
    <name type="scientific">Cajanus cajan</name>
    <name type="common">Pigeon pea</name>
    <name type="synonym">Cajanus indicus</name>
    <dbReference type="NCBI Taxonomy" id="3821"/>
    <lineage>
        <taxon>Eukaryota</taxon>
        <taxon>Viridiplantae</taxon>
        <taxon>Streptophyta</taxon>
        <taxon>Embryophyta</taxon>
        <taxon>Tracheophyta</taxon>
        <taxon>Spermatophyta</taxon>
        <taxon>Magnoliopsida</taxon>
        <taxon>eudicotyledons</taxon>
        <taxon>Gunneridae</taxon>
        <taxon>Pentapetalae</taxon>
        <taxon>rosids</taxon>
        <taxon>fabids</taxon>
        <taxon>Fabales</taxon>
        <taxon>Fabaceae</taxon>
        <taxon>Papilionoideae</taxon>
        <taxon>50 kb inversion clade</taxon>
        <taxon>NPAAA clade</taxon>
        <taxon>indigoferoid/millettioid clade</taxon>
        <taxon>Phaseoleae</taxon>
        <taxon>Cajanus</taxon>
    </lineage>
</organism>
<gene>
    <name evidence="2" type="ORF">KK1_040735</name>
</gene>
<dbReference type="Proteomes" id="UP000075243">
    <property type="component" value="Unassembled WGS sequence"/>
</dbReference>
<evidence type="ECO:0000313" key="3">
    <source>
        <dbReference type="Proteomes" id="UP000075243"/>
    </source>
</evidence>
<dbReference type="PANTHER" id="PTHR23111">
    <property type="entry name" value="ZINC FINGER PROTEIN"/>
    <property type="match status" value="1"/>
</dbReference>
<dbReference type="AlphaFoldDB" id="A0A151R671"/>
<dbReference type="EMBL" id="KQ484043">
    <property type="protein sequence ID" value="KYP38041.1"/>
    <property type="molecule type" value="Genomic_DNA"/>
</dbReference>
<protein>
    <submittedName>
        <fullName evidence="2">Uncharacterized protein</fullName>
    </submittedName>
</protein>